<accession>A0AAN9M9Q3</accession>
<name>A0AAN9M9Q3_CANGL</name>
<dbReference type="Pfam" id="PF00561">
    <property type="entry name" value="Abhydrolase_1"/>
    <property type="match status" value="1"/>
</dbReference>
<dbReference type="GO" id="GO:0009694">
    <property type="term" value="P:jasmonic acid metabolic process"/>
    <property type="evidence" value="ECO:0007669"/>
    <property type="project" value="TreeGrafter"/>
</dbReference>
<gene>
    <name evidence="2" type="ORF">VNO77_09176</name>
</gene>
<protein>
    <recommendedName>
        <fullName evidence="1">AB hydrolase-1 domain-containing protein</fullName>
    </recommendedName>
</protein>
<dbReference type="GO" id="GO:0080032">
    <property type="term" value="F:methyl jasmonate esterase activity"/>
    <property type="evidence" value="ECO:0007669"/>
    <property type="project" value="TreeGrafter"/>
</dbReference>
<dbReference type="Gene3D" id="3.40.50.1820">
    <property type="entry name" value="alpha/beta hydrolase"/>
    <property type="match status" value="1"/>
</dbReference>
<dbReference type="InterPro" id="IPR045889">
    <property type="entry name" value="MES/HNL"/>
</dbReference>
<proteinExistence type="predicted"/>
<dbReference type="Proteomes" id="UP001367508">
    <property type="component" value="Unassembled WGS sequence"/>
</dbReference>
<evidence type="ECO:0000259" key="1">
    <source>
        <dbReference type="Pfam" id="PF00561"/>
    </source>
</evidence>
<dbReference type="GO" id="GO:0080031">
    <property type="term" value="F:methyl salicylate esterase activity"/>
    <property type="evidence" value="ECO:0007669"/>
    <property type="project" value="TreeGrafter"/>
</dbReference>
<reference evidence="2 3" key="1">
    <citation type="submission" date="2024-01" db="EMBL/GenBank/DDBJ databases">
        <title>The genomes of 5 underutilized Papilionoideae crops provide insights into root nodulation and disease resistanc.</title>
        <authorList>
            <person name="Jiang F."/>
        </authorList>
    </citation>
    <scope>NUCLEOTIDE SEQUENCE [LARGE SCALE GENOMIC DNA]</scope>
    <source>
        <strain evidence="2">LVBAO_FW01</strain>
        <tissue evidence="2">Leaves</tissue>
    </source>
</reference>
<comment type="caution">
    <text evidence="2">The sequence shown here is derived from an EMBL/GenBank/DDBJ whole genome shotgun (WGS) entry which is preliminary data.</text>
</comment>
<dbReference type="EMBL" id="JAYMYQ010000002">
    <property type="protein sequence ID" value="KAK7350487.1"/>
    <property type="molecule type" value="Genomic_DNA"/>
</dbReference>
<dbReference type="InterPro" id="IPR000073">
    <property type="entry name" value="AB_hydrolase_1"/>
</dbReference>
<dbReference type="GO" id="GO:0009696">
    <property type="term" value="P:salicylic acid metabolic process"/>
    <property type="evidence" value="ECO:0007669"/>
    <property type="project" value="TreeGrafter"/>
</dbReference>
<dbReference type="AlphaFoldDB" id="A0AAN9M9Q3"/>
<evidence type="ECO:0000313" key="3">
    <source>
        <dbReference type="Proteomes" id="UP001367508"/>
    </source>
</evidence>
<dbReference type="InterPro" id="IPR029058">
    <property type="entry name" value="AB_hydrolase_fold"/>
</dbReference>
<dbReference type="GO" id="GO:0080030">
    <property type="term" value="F:methyl indole-3-acetate esterase activity"/>
    <property type="evidence" value="ECO:0007669"/>
    <property type="project" value="TreeGrafter"/>
</dbReference>
<keyword evidence="3" id="KW-1185">Reference proteome</keyword>
<feature type="domain" description="AB hydrolase-1" evidence="1">
    <location>
        <begin position="14"/>
        <end position="254"/>
    </location>
</feature>
<evidence type="ECO:0000313" key="2">
    <source>
        <dbReference type="EMBL" id="KAK7350487.1"/>
    </source>
</evidence>
<dbReference type="PANTHER" id="PTHR10992:SF1077">
    <property type="entry name" value="ALPHA_BETA FOLD HYDROLASE"/>
    <property type="match status" value="1"/>
</dbReference>
<sequence length="269" mass="30383">MLKEEGQNCEDCKHFVLVHGALHGAWCWYKVATILKSAGHNVTTLDMAACGINSNKTEEIDSISEYHQPLMTFMDSLPPNQKVILVGHSLGGLNVSIAMEKFPEKISVAVFITATVVSENLTYSAFTEERRRRLGSIFYQQRFTLFGPNKAQILSSLGIEFVASRFYQLSPIQDLTLALSLLRPLPPFARDIKLLSEQTEVTKKNNGRVSKVFIIAEKDNLKTKDFQMWIIERTGPYAEVKVVEDSDHMVMFSKSEELSSELLKIAKKY</sequence>
<organism evidence="2 3">
    <name type="scientific">Canavalia gladiata</name>
    <name type="common">Sword bean</name>
    <name type="synonym">Dolichos gladiatus</name>
    <dbReference type="NCBI Taxonomy" id="3824"/>
    <lineage>
        <taxon>Eukaryota</taxon>
        <taxon>Viridiplantae</taxon>
        <taxon>Streptophyta</taxon>
        <taxon>Embryophyta</taxon>
        <taxon>Tracheophyta</taxon>
        <taxon>Spermatophyta</taxon>
        <taxon>Magnoliopsida</taxon>
        <taxon>eudicotyledons</taxon>
        <taxon>Gunneridae</taxon>
        <taxon>Pentapetalae</taxon>
        <taxon>rosids</taxon>
        <taxon>fabids</taxon>
        <taxon>Fabales</taxon>
        <taxon>Fabaceae</taxon>
        <taxon>Papilionoideae</taxon>
        <taxon>50 kb inversion clade</taxon>
        <taxon>NPAAA clade</taxon>
        <taxon>indigoferoid/millettioid clade</taxon>
        <taxon>Phaseoleae</taxon>
        <taxon>Canavalia</taxon>
    </lineage>
</organism>
<dbReference type="PANTHER" id="PTHR10992">
    <property type="entry name" value="METHYLESTERASE FAMILY MEMBER"/>
    <property type="match status" value="1"/>
</dbReference>
<dbReference type="SUPFAM" id="SSF53474">
    <property type="entry name" value="alpha/beta-Hydrolases"/>
    <property type="match status" value="1"/>
</dbReference>